<dbReference type="InterPro" id="IPR039424">
    <property type="entry name" value="SBP_5"/>
</dbReference>
<dbReference type="Gene3D" id="3.40.190.10">
    <property type="entry name" value="Periplasmic binding protein-like II"/>
    <property type="match status" value="1"/>
</dbReference>
<evidence type="ECO:0000259" key="2">
    <source>
        <dbReference type="Pfam" id="PF00496"/>
    </source>
</evidence>
<proteinExistence type="predicted"/>
<keyword evidence="1" id="KW-0732">Signal</keyword>
<dbReference type="PANTHER" id="PTHR30290">
    <property type="entry name" value="PERIPLASMIC BINDING COMPONENT OF ABC TRANSPORTER"/>
    <property type="match status" value="1"/>
</dbReference>
<dbReference type="Pfam" id="PF00496">
    <property type="entry name" value="SBP_bac_5"/>
    <property type="match status" value="1"/>
</dbReference>
<feature type="domain" description="Solute-binding protein family 5" evidence="2">
    <location>
        <begin position="65"/>
        <end position="411"/>
    </location>
</feature>
<dbReference type="PANTHER" id="PTHR30290:SF83">
    <property type="entry name" value="ABC TRANSPORTER SUBSTRATE-BINDING PROTEIN"/>
    <property type="match status" value="1"/>
</dbReference>
<name>A0A3S5X2N4_AERCA</name>
<reference evidence="3" key="1">
    <citation type="journal article" date="2019" name="J Environ">
        <title>Genetic characterization and potential molecular dissemination mechanism of tet (31) gene in Aeromonas caviae from an oxytetracycline wastewater treatment system.</title>
        <authorList>
            <person name="Shi Y."/>
            <person name="Tian Z."/>
            <person name="Leclercq S.O."/>
            <person name="Zhang H."/>
            <person name="Yang M."/>
            <person name="Zhang Y."/>
        </authorList>
    </citation>
    <scope>NUCLEOTIDE SEQUENCE</scope>
    <source>
        <strain evidence="3">T25-39</strain>
    </source>
</reference>
<reference evidence="4" key="2">
    <citation type="submission" date="2023-11" db="EMBL/GenBank/DDBJ databases">
        <title>WGS of Aeromonas in Northern Israel.</title>
        <authorList>
            <person name="Hershko Y."/>
        </authorList>
    </citation>
    <scope>NUCLEOTIDE SEQUENCE</scope>
    <source>
        <strain evidence="4">77416</strain>
    </source>
</reference>
<dbReference type="RefSeq" id="WP_119197603.1">
    <property type="nucleotide sequence ID" value="NZ_JAAKXK010000004.1"/>
</dbReference>
<dbReference type="GO" id="GO:1904680">
    <property type="term" value="F:peptide transmembrane transporter activity"/>
    <property type="evidence" value="ECO:0007669"/>
    <property type="project" value="TreeGrafter"/>
</dbReference>
<protein>
    <submittedName>
        <fullName evidence="3">ABC transporter substrate-binding protein</fullName>
    </submittedName>
</protein>
<dbReference type="InterPro" id="IPR030678">
    <property type="entry name" value="Peptide/Ni-bd"/>
</dbReference>
<dbReference type="Proteomes" id="UP000266778">
    <property type="component" value="Chromosome"/>
</dbReference>
<dbReference type="GO" id="GO:0030288">
    <property type="term" value="C:outer membrane-bounded periplasmic space"/>
    <property type="evidence" value="ECO:0007669"/>
    <property type="project" value="UniProtKB-ARBA"/>
</dbReference>
<evidence type="ECO:0000313" key="3">
    <source>
        <dbReference type="EMBL" id="AXB06436.1"/>
    </source>
</evidence>
<feature type="chain" id="PRO_5042712791" evidence="1">
    <location>
        <begin position="22"/>
        <end position="508"/>
    </location>
</feature>
<evidence type="ECO:0000256" key="1">
    <source>
        <dbReference type="SAM" id="SignalP"/>
    </source>
</evidence>
<dbReference type="EMBL" id="JAWZVU010000005">
    <property type="protein sequence ID" value="MDX7719028.1"/>
    <property type="molecule type" value="Genomic_DNA"/>
</dbReference>
<dbReference type="Gene3D" id="3.10.105.10">
    <property type="entry name" value="Dipeptide-binding Protein, Domain 3"/>
    <property type="match status" value="1"/>
</dbReference>
<evidence type="ECO:0000313" key="5">
    <source>
        <dbReference type="Proteomes" id="UP000266778"/>
    </source>
</evidence>
<gene>
    <name evidence="3" type="ORF">C1C91_16865</name>
    <name evidence="4" type="ORF">SJS77_00815</name>
</gene>
<dbReference type="CDD" id="cd08490">
    <property type="entry name" value="PBP2_NikA_DppA_OppA_like_3"/>
    <property type="match status" value="1"/>
</dbReference>
<dbReference type="PIRSF" id="PIRSF002741">
    <property type="entry name" value="MppA"/>
    <property type="match status" value="1"/>
</dbReference>
<dbReference type="InterPro" id="IPR000914">
    <property type="entry name" value="SBP_5_dom"/>
</dbReference>
<dbReference type="GO" id="GO:0043190">
    <property type="term" value="C:ATP-binding cassette (ABC) transporter complex"/>
    <property type="evidence" value="ECO:0007669"/>
    <property type="project" value="InterPro"/>
</dbReference>
<feature type="signal peptide" evidence="1">
    <location>
        <begin position="1"/>
        <end position="21"/>
    </location>
</feature>
<dbReference type="EMBL" id="CP025706">
    <property type="protein sequence ID" value="AXB06436.1"/>
    <property type="molecule type" value="Genomic_DNA"/>
</dbReference>
<sequence>MTKKCTAAGWFALALMAGTTAVDGKPLAMVGPWEIHSVDPASNGVFFTRMQVAETLVDVDGKGNLQPGLASEWSRSDDGLQWQFTLRPGARFHDGSEVSAEQAAFALQQAWRKPGVMTSAPIASIGSGDGVLKVTLSEPFASLPAVLAHPSTQILAKAAYDAKGEVTQVIGSGPYRITRLQQPQRIETVRFDGWQGARPAIEEVSYLTVGRAESRTLMAESGQADIAWGLDPVSIRRLQQASRVSIASVTLPRTIQLKLNGADPRLSDPVVRRALSLAIDRRGMAAALLRDPEMAATQLFPPTLEEWHQLGLTPLAYDIKAARAAFAAAGWQPGEDGVLRKGEERFALTLRTFPDRPELPLLATALQAQWKAVGVELKVAVGNSSEIPAGHQDGSLQLGLYARNYALVPDPLVTLLGDLAPAGADWGVMNWHSPAMTQTLTRLATQALSPTDAAAARREIATTLQQELPLLPIAWYRQSAAVSRGLEGFELDPQERSYGLDKLTWSAR</sequence>
<dbReference type="AlphaFoldDB" id="A0A3S5X2N4"/>
<organism evidence="3 5">
    <name type="scientific">Aeromonas caviae</name>
    <name type="common">Aeromonas punctata</name>
    <dbReference type="NCBI Taxonomy" id="648"/>
    <lineage>
        <taxon>Bacteria</taxon>
        <taxon>Pseudomonadati</taxon>
        <taxon>Pseudomonadota</taxon>
        <taxon>Gammaproteobacteria</taxon>
        <taxon>Aeromonadales</taxon>
        <taxon>Aeromonadaceae</taxon>
        <taxon>Aeromonas</taxon>
    </lineage>
</organism>
<dbReference type="GO" id="GO:0015833">
    <property type="term" value="P:peptide transport"/>
    <property type="evidence" value="ECO:0007669"/>
    <property type="project" value="TreeGrafter"/>
</dbReference>
<dbReference type="SUPFAM" id="SSF53850">
    <property type="entry name" value="Periplasmic binding protein-like II"/>
    <property type="match status" value="1"/>
</dbReference>
<accession>A0A3S5X2N4</accession>
<evidence type="ECO:0000313" key="4">
    <source>
        <dbReference type="EMBL" id="MDX7719028.1"/>
    </source>
</evidence>
<dbReference type="Proteomes" id="UP001277183">
    <property type="component" value="Unassembled WGS sequence"/>
</dbReference>